<dbReference type="AlphaFoldDB" id="L5K3Q0"/>
<gene>
    <name evidence="1" type="ORF">PAL_GLEAN10008189</name>
</gene>
<organism evidence="1 2">
    <name type="scientific">Pteropus alecto</name>
    <name type="common">Black flying fox</name>
    <dbReference type="NCBI Taxonomy" id="9402"/>
    <lineage>
        <taxon>Eukaryota</taxon>
        <taxon>Metazoa</taxon>
        <taxon>Chordata</taxon>
        <taxon>Craniata</taxon>
        <taxon>Vertebrata</taxon>
        <taxon>Euteleostomi</taxon>
        <taxon>Mammalia</taxon>
        <taxon>Eutheria</taxon>
        <taxon>Laurasiatheria</taxon>
        <taxon>Chiroptera</taxon>
        <taxon>Yinpterochiroptera</taxon>
        <taxon>Pteropodoidea</taxon>
        <taxon>Pteropodidae</taxon>
        <taxon>Pteropodinae</taxon>
        <taxon>Pteropus</taxon>
    </lineage>
</organism>
<evidence type="ECO:0000313" key="1">
    <source>
        <dbReference type="EMBL" id="ELK05113.1"/>
    </source>
</evidence>
<keyword evidence="2" id="KW-1185">Reference proteome</keyword>
<proteinExistence type="predicted"/>
<accession>L5K3Q0</accession>
<evidence type="ECO:0000313" key="2">
    <source>
        <dbReference type="Proteomes" id="UP000010552"/>
    </source>
</evidence>
<dbReference type="InParanoid" id="L5K3Q0"/>
<dbReference type="Proteomes" id="UP000010552">
    <property type="component" value="Unassembled WGS sequence"/>
</dbReference>
<protein>
    <submittedName>
        <fullName evidence="1">Uncharacterized protein</fullName>
    </submittedName>
</protein>
<reference evidence="2" key="1">
    <citation type="journal article" date="2013" name="Science">
        <title>Comparative analysis of bat genomes provides insight into the evolution of flight and immunity.</title>
        <authorList>
            <person name="Zhang G."/>
            <person name="Cowled C."/>
            <person name="Shi Z."/>
            <person name="Huang Z."/>
            <person name="Bishop-Lilly K.A."/>
            <person name="Fang X."/>
            <person name="Wynne J.W."/>
            <person name="Xiong Z."/>
            <person name="Baker M.L."/>
            <person name="Zhao W."/>
            <person name="Tachedjian M."/>
            <person name="Zhu Y."/>
            <person name="Zhou P."/>
            <person name="Jiang X."/>
            <person name="Ng J."/>
            <person name="Yang L."/>
            <person name="Wu L."/>
            <person name="Xiao J."/>
            <person name="Feng Y."/>
            <person name="Chen Y."/>
            <person name="Sun X."/>
            <person name="Zhang Y."/>
            <person name="Marsh G.A."/>
            <person name="Crameri G."/>
            <person name="Broder C.C."/>
            <person name="Frey K.G."/>
            <person name="Wang L.F."/>
            <person name="Wang J."/>
        </authorList>
    </citation>
    <scope>NUCLEOTIDE SEQUENCE [LARGE SCALE GENOMIC DNA]</scope>
</reference>
<dbReference type="EMBL" id="KB031047">
    <property type="protein sequence ID" value="ELK05113.1"/>
    <property type="molecule type" value="Genomic_DNA"/>
</dbReference>
<name>L5K3Q0_PTEAL</name>
<sequence>MYESLQAGIGYKSTNLPCLTVQSLRYTKQEQGYMAATELFDRITPGFKNNCTDSIYENPRINRVTSSSLMTLLLSYYELSIHPPPDQNSVLLQHSYCSALITDALIS</sequence>